<accession>A0A2K9P5M0</accession>
<keyword evidence="2 5" id="KW-0812">Transmembrane</keyword>
<evidence type="ECO:0000256" key="4">
    <source>
        <dbReference type="ARBA" id="ARBA00023136"/>
    </source>
</evidence>
<name>A0A2K9P5M0_9FIRM</name>
<feature type="transmembrane region" description="Helical" evidence="5">
    <location>
        <begin position="259"/>
        <end position="278"/>
    </location>
</feature>
<keyword evidence="4 5" id="KW-0472">Membrane</keyword>
<dbReference type="KEGG" id="mpec:B9O19_01911"/>
<organism evidence="6 7">
    <name type="scientific">Monoglobus pectinilyticus</name>
    <dbReference type="NCBI Taxonomy" id="1981510"/>
    <lineage>
        <taxon>Bacteria</taxon>
        <taxon>Bacillati</taxon>
        <taxon>Bacillota</taxon>
        <taxon>Clostridia</taxon>
        <taxon>Monoglobales</taxon>
        <taxon>Monoglobaceae</taxon>
        <taxon>Monoglobus</taxon>
    </lineage>
</organism>
<evidence type="ECO:0000256" key="5">
    <source>
        <dbReference type="SAM" id="Phobius"/>
    </source>
</evidence>
<feature type="transmembrane region" description="Helical" evidence="5">
    <location>
        <begin position="21"/>
        <end position="48"/>
    </location>
</feature>
<feature type="transmembrane region" description="Helical" evidence="5">
    <location>
        <begin position="54"/>
        <end position="75"/>
    </location>
</feature>
<feature type="transmembrane region" description="Helical" evidence="5">
    <location>
        <begin position="96"/>
        <end position="115"/>
    </location>
</feature>
<feature type="transmembrane region" description="Helical" evidence="5">
    <location>
        <begin position="298"/>
        <end position="316"/>
    </location>
</feature>
<dbReference type="SUPFAM" id="SSF81340">
    <property type="entry name" value="Clc chloride channel"/>
    <property type="match status" value="1"/>
</dbReference>
<proteinExistence type="predicted"/>
<sequence length="423" mass="45935">MFDKLKQKTMSANEYVKTFVKWMFLATITGGFGGIVGSLFNMCIVYVTKMRNKNSWLIFLLPLGGLLIVFLYRICKMDKNSGTNNVIKSVRSEEDVPFLLAPLIFIGTTVTHLFGGSVGREGAALQLGGSIGEMTGKLIKLNENDMHIIRMCGMSSVFSALFGTPLTATFFALEVISVGIIHYSAFIPCLLSAVLSYKVSLLFGIIPETYLLPYIPLLSMASFFKTIAIGIVCAVVSIIFCVGIFGTNKLFKKWLRNPYLRIFVGGVIIVALTFFLGTTDYNGAGMNVIDRAVLEGKALPYAFLLKMIFTAITIGCGFKGGEIVPTLFIGATLGCVLGGLLHFNPAFSAALGMVGMFCGVVNCPIASVLLSVELFGSGGIVLFATVAAVSYMMSGYYGLYSGQKIVYSKLRTEFINIYTKKEY</sequence>
<dbReference type="PRINTS" id="PR00762">
    <property type="entry name" value="CLCHANNEL"/>
</dbReference>
<dbReference type="InterPro" id="IPR014743">
    <property type="entry name" value="Cl-channel_core"/>
</dbReference>
<reference evidence="6 7" key="1">
    <citation type="submission" date="2017-04" db="EMBL/GenBank/DDBJ databases">
        <title>Monoglobus pectinilyticus 14 draft genome.</title>
        <authorList>
            <person name="Kim C."/>
            <person name="Rosendale D.I."/>
            <person name="Kelly W.J."/>
            <person name="Tannock G.W."/>
            <person name="Patchett M.L."/>
            <person name="Jordens J.Z."/>
        </authorList>
    </citation>
    <scope>NUCLEOTIDE SEQUENCE [LARGE SCALE GENOMIC DNA]</scope>
    <source>
        <strain evidence="6 7">14</strain>
    </source>
</reference>
<dbReference type="InterPro" id="IPR050368">
    <property type="entry name" value="ClC-type_chloride_channel"/>
</dbReference>
<evidence type="ECO:0000256" key="3">
    <source>
        <dbReference type="ARBA" id="ARBA00022989"/>
    </source>
</evidence>
<dbReference type="AlphaFoldDB" id="A0A2K9P5M0"/>
<evidence type="ECO:0000256" key="1">
    <source>
        <dbReference type="ARBA" id="ARBA00004141"/>
    </source>
</evidence>
<dbReference type="Proteomes" id="UP000235589">
    <property type="component" value="Chromosome"/>
</dbReference>
<feature type="transmembrane region" description="Helical" evidence="5">
    <location>
        <begin position="379"/>
        <end position="399"/>
    </location>
</feature>
<dbReference type="EMBL" id="CP020991">
    <property type="protein sequence ID" value="AUO20058.1"/>
    <property type="molecule type" value="Genomic_DNA"/>
</dbReference>
<dbReference type="Pfam" id="PF00654">
    <property type="entry name" value="Voltage_CLC"/>
    <property type="match status" value="1"/>
</dbReference>
<evidence type="ECO:0000256" key="2">
    <source>
        <dbReference type="ARBA" id="ARBA00022692"/>
    </source>
</evidence>
<comment type="subcellular location">
    <subcellularLocation>
        <location evidence="1">Membrane</location>
        <topology evidence="1">Multi-pass membrane protein</topology>
    </subcellularLocation>
</comment>
<keyword evidence="7" id="KW-1185">Reference proteome</keyword>
<feature type="transmembrane region" description="Helical" evidence="5">
    <location>
        <begin position="148"/>
        <end position="173"/>
    </location>
</feature>
<dbReference type="InterPro" id="IPR001807">
    <property type="entry name" value="ClC"/>
</dbReference>
<dbReference type="PANTHER" id="PTHR43427">
    <property type="entry name" value="CHLORIDE CHANNEL PROTEIN CLC-E"/>
    <property type="match status" value="1"/>
</dbReference>
<feature type="transmembrane region" description="Helical" evidence="5">
    <location>
        <begin position="323"/>
        <end position="343"/>
    </location>
</feature>
<dbReference type="PANTHER" id="PTHR43427:SF12">
    <property type="entry name" value="CHLORIDE TRANSPORTER"/>
    <property type="match status" value="1"/>
</dbReference>
<dbReference type="Gene3D" id="1.10.3080.10">
    <property type="entry name" value="Clc chloride channel"/>
    <property type="match status" value="1"/>
</dbReference>
<evidence type="ECO:0000313" key="7">
    <source>
        <dbReference type="Proteomes" id="UP000235589"/>
    </source>
</evidence>
<gene>
    <name evidence="6" type="ORF">B9O19_01911</name>
</gene>
<dbReference type="GO" id="GO:0015108">
    <property type="term" value="F:chloride transmembrane transporter activity"/>
    <property type="evidence" value="ECO:0007669"/>
    <property type="project" value="InterPro"/>
</dbReference>
<feature type="transmembrane region" description="Helical" evidence="5">
    <location>
        <begin position="349"/>
        <end position="372"/>
    </location>
</feature>
<protein>
    <submittedName>
        <fullName evidence="6">Cl-channel voltage-gated family protein</fullName>
    </submittedName>
</protein>
<evidence type="ECO:0000313" key="6">
    <source>
        <dbReference type="EMBL" id="AUO20058.1"/>
    </source>
</evidence>
<feature type="transmembrane region" description="Helical" evidence="5">
    <location>
        <begin position="185"/>
        <end position="206"/>
    </location>
</feature>
<feature type="transmembrane region" description="Helical" evidence="5">
    <location>
        <begin position="226"/>
        <end position="247"/>
    </location>
</feature>
<dbReference type="GO" id="GO:0016020">
    <property type="term" value="C:membrane"/>
    <property type="evidence" value="ECO:0007669"/>
    <property type="project" value="UniProtKB-SubCell"/>
</dbReference>
<keyword evidence="3 5" id="KW-1133">Transmembrane helix</keyword>